<name>A0ABY9K3R6_9BACI</name>
<accession>A0ABY9K3R6</accession>
<gene>
    <name evidence="2" type="ORF">LC087_18810</name>
</gene>
<feature type="compositionally biased region" description="Basic and acidic residues" evidence="1">
    <location>
        <begin position="46"/>
        <end position="60"/>
    </location>
</feature>
<evidence type="ECO:0000313" key="2">
    <source>
        <dbReference type="EMBL" id="WLR44435.1"/>
    </source>
</evidence>
<proteinExistence type="predicted"/>
<dbReference type="Proteomes" id="UP001197974">
    <property type="component" value="Plasmid unnamed1"/>
</dbReference>
<evidence type="ECO:0000256" key="1">
    <source>
        <dbReference type="SAM" id="MobiDB-lite"/>
    </source>
</evidence>
<reference evidence="2 3" key="1">
    <citation type="submission" date="2023-06" db="EMBL/GenBank/DDBJ databases">
        <title>Five Gram-positive bacteria isolated from mangrove sediments in Shenzhen, Guangdong, China.</title>
        <authorList>
            <person name="Yu S."/>
            <person name="Zheng W."/>
            <person name="Huang Y."/>
        </authorList>
    </citation>
    <scope>NUCLEOTIDE SEQUENCE [LARGE SCALE GENOMIC DNA]</scope>
    <source>
        <strain evidence="2 3">SaN35-3</strain>
        <plasmid evidence="2 3">unnamed1</plasmid>
    </source>
</reference>
<keyword evidence="2" id="KW-0614">Plasmid</keyword>
<dbReference type="EMBL" id="CP129014">
    <property type="protein sequence ID" value="WLR44435.1"/>
    <property type="molecule type" value="Genomic_DNA"/>
</dbReference>
<organism evidence="2 3">
    <name type="scientific">Bacillus carboniphilus</name>
    <dbReference type="NCBI Taxonomy" id="86663"/>
    <lineage>
        <taxon>Bacteria</taxon>
        <taxon>Bacillati</taxon>
        <taxon>Bacillota</taxon>
        <taxon>Bacilli</taxon>
        <taxon>Bacillales</taxon>
        <taxon>Bacillaceae</taxon>
        <taxon>Bacillus</taxon>
    </lineage>
</organism>
<geneLocation type="plasmid" evidence="2 3">
    <name>unnamed1</name>
</geneLocation>
<feature type="compositionally biased region" description="Basic and acidic residues" evidence="1">
    <location>
        <begin position="158"/>
        <end position="195"/>
    </location>
</feature>
<keyword evidence="3" id="KW-1185">Reference proteome</keyword>
<evidence type="ECO:0000313" key="3">
    <source>
        <dbReference type="Proteomes" id="UP001197974"/>
    </source>
</evidence>
<feature type="compositionally biased region" description="Polar residues" evidence="1">
    <location>
        <begin position="10"/>
        <end position="38"/>
    </location>
</feature>
<feature type="region of interest" description="Disordered" evidence="1">
    <location>
        <begin position="144"/>
        <end position="195"/>
    </location>
</feature>
<feature type="region of interest" description="Disordered" evidence="1">
    <location>
        <begin position="1"/>
        <end position="60"/>
    </location>
</feature>
<sequence length="217" mass="25160">MTRGKEQKATRYQTVTSDQMVPSTSYQTVPSIGYQTVPSAEPESVEPVKERESLNKSLNKDLNKSNNLSIMDKLKESKEIHSLIEKSIDRITPRFLETIVKVYEQRKDFITDEQFKRALSKCIGVKPKKSYEAMLNTYLDNELRTDDKAEQNNPVDKPAVRREKLPKWMENEDKSSKTPTDDKKPVNANFEREKAQLETKLKDYYAKKKNNNLVDHG</sequence>
<protein>
    <submittedName>
        <fullName evidence="2">Uncharacterized protein</fullName>
    </submittedName>
</protein>
<dbReference type="RefSeq" id="WP_306020959.1">
    <property type="nucleotide sequence ID" value="NZ_CP129014.1"/>
</dbReference>